<feature type="transmembrane region" description="Helical" evidence="10">
    <location>
        <begin position="1195"/>
        <end position="1221"/>
    </location>
</feature>
<evidence type="ECO:0000256" key="4">
    <source>
        <dbReference type="ARBA" id="ARBA00022692"/>
    </source>
</evidence>
<evidence type="ECO:0000256" key="3">
    <source>
        <dbReference type="ARBA" id="ARBA00022448"/>
    </source>
</evidence>
<feature type="transmembrane region" description="Helical" evidence="10">
    <location>
        <begin position="697"/>
        <end position="718"/>
    </location>
</feature>
<feature type="transmembrane region" description="Helical" evidence="10">
    <location>
        <begin position="19"/>
        <end position="38"/>
    </location>
</feature>
<dbReference type="Gramene" id="AUR62007038-RA">
    <property type="protein sequence ID" value="AUR62007038-RA:cds"/>
    <property type="gene ID" value="AUR62007038"/>
</dbReference>
<feature type="compositionally biased region" description="Gly residues" evidence="9">
    <location>
        <begin position="627"/>
        <end position="643"/>
    </location>
</feature>
<sequence>MTVPTTDDPDLPVLTFRTWVLGIISCVVLSFLNQFFWYRTEPLSITGIAAQIAVVPLGHCMASKLPNHVFLQGTRLEFTLNPGPFNVKEHVLITILANAGAGNVYAIHVVTAVKVFYKEHITFFVSLLVVFTSQVLGFGWAGVFRRYLVEPAEMWWPANLVQVSLFRALHEKEERSKGGLTRTQFFLIAFICSFAYYIFPGYLFQMLTSLSWVCWLWPKSILAQQLGSGLHGLGIGALGLDWSTISSYLGSPLASPWFATANVAVGYVLIMYVPVPITYWLNVYKAKSFPIFSNHLFTSSGSIYNISAIVDSNFHFDQEAYGKQGPVYLSTFFALTYGVGFAALSATIVHVALFHGREIWEQSRASFKEKKMDIHLKLMRRYKEVPGWWFWAILVVNIAAAIFACEYYKEQLQLPWWGVLLACAIAFIFTLPIGVITAIANQSPHLNIITEYIIGYIYPGYPVANMCFKVYGNISMKQAVTFLQDFKLGHYMKIPPRTMFIAQGWKVYDLETCEIFVSRDVTFFETDFPVIAPSEKPIKVSVSGGDVGDSDDEWCVMMEGECVSEDTGVEREAASSTTHLWQAAPDRREVAEETAHLPYQHAASSAAAGVDGGAGSTQQGAAAAAGVDGGAGSTQQGAAGGAGSTQTEGEGGDCSTQTEVEQQRLEAQNGQCDTVFYDASVIWGLVGPRKIFGDEGIYGAVNWFFLGGAIAPIVVWLATKAFPNQEWIRLINMPILIGATASMPPATAVNYCTWILVGFLSGYVTFRYAPEWWKRHNYFLSGALDACLAFMGVALYLCLGSEDHSLNWWGNDLDGCPYASCPTQKGVVVLVSSVEDKIQEDEGEESQRRVHDPLLSSKEENSPVEQVAMTVPTTDDPDLPVLTFRMWALGTLSCVVLSFLNQFFWYRKEPLSITAISAQIAVVPLGQWMASRLPSRPMLQGTRWEFSLNPGPFNVKEHVLITIFANAGAGSVYAIHVVTVVKIFYKKQITFFVSLIVILTTQVLGFGWAGIFRRYLVEPAEMWWPANLVQVSLFRALHEKEERSKGGLTRTQFFLIAFTCSFAYYVFPGYLFQMLTSLSWICWFWPKSILAQQLGSGLYGLGITAFGLDWSTISSYLGSPLASPWFATANVSAGFVLVMYVLTPISYWFNFYKAKTFPIFSDSLFTASGSVYNISAIVDSNFHINQEAYAKQGPLYLSTFFAMTYGVGFAALSATIVHVALFHGREIWDQSRASFKDKKRDIHTKLMARYKEAPEWWFWVILVVNIAATIFACEYYKDQLQLPWWGVLLACGIAFIFTLPIGILTAITNQSPGLNIITEYIIGYIYPGYPVANMCFKVYGYISMTQAIAFLQDFKLGHYMKIPPRTMFMAQVVGTLISAFVYLGTAWWLMETIPDICEKTATNTVWTCPSDTVFYDASVIWGLVGPRRIFGDEGIYEAINWFFLGGAIAPVFVWLATKAFPNQKWIRLINMPVLIAATGMMPPATAVNYTTWILVGFLSGYVAFRYAPDWWQRHNYLLSGALDAGLAFMGVALYLCLGLEEVSLSWWGNDLDGCPYASCPTEKGVMVQGCPVVYR</sequence>
<dbReference type="Pfam" id="PF03169">
    <property type="entry name" value="OPT"/>
    <property type="match status" value="3"/>
</dbReference>
<evidence type="ECO:0000256" key="5">
    <source>
        <dbReference type="ARBA" id="ARBA00022856"/>
    </source>
</evidence>
<evidence type="ECO:0000256" key="10">
    <source>
        <dbReference type="SAM" id="Phobius"/>
    </source>
</evidence>
<dbReference type="NCBIfam" id="TIGR00728">
    <property type="entry name" value="OPT_sfam"/>
    <property type="match status" value="2"/>
</dbReference>
<evidence type="ECO:0000256" key="7">
    <source>
        <dbReference type="ARBA" id="ARBA00022989"/>
    </source>
</evidence>
<dbReference type="InterPro" id="IPR004648">
    <property type="entry name" value="Oligpept_transpt"/>
</dbReference>
<dbReference type="GO" id="GO:0015031">
    <property type="term" value="P:protein transport"/>
    <property type="evidence" value="ECO:0007669"/>
    <property type="project" value="UniProtKB-KW"/>
</dbReference>
<feature type="region of interest" description="Disordered" evidence="9">
    <location>
        <begin position="838"/>
        <end position="863"/>
    </location>
</feature>
<feature type="transmembrane region" description="Helical" evidence="10">
    <location>
        <begin position="330"/>
        <end position="354"/>
    </location>
</feature>
<feature type="transmembrane region" description="Helical" evidence="10">
    <location>
        <begin position="991"/>
        <end position="1012"/>
    </location>
</feature>
<reference evidence="11" key="2">
    <citation type="submission" date="2021-03" db="UniProtKB">
        <authorList>
            <consortium name="EnsemblPlants"/>
        </authorList>
    </citation>
    <scope>IDENTIFICATION</scope>
</reference>
<evidence type="ECO:0000256" key="1">
    <source>
        <dbReference type="ARBA" id="ARBA00004141"/>
    </source>
</evidence>
<evidence type="ECO:0000256" key="9">
    <source>
        <dbReference type="SAM" id="MobiDB-lite"/>
    </source>
</evidence>
<proteinExistence type="inferred from homology"/>
<feature type="transmembrane region" description="Helical" evidence="10">
    <location>
        <begin position="416"/>
        <end position="440"/>
    </location>
</feature>
<evidence type="ECO:0000256" key="8">
    <source>
        <dbReference type="ARBA" id="ARBA00023136"/>
    </source>
</evidence>
<feature type="transmembrane region" description="Helical" evidence="10">
    <location>
        <begin position="1368"/>
        <end position="1390"/>
    </location>
</feature>
<feature type="transmembrane region" description="Helical" evidence="10">
    <location>
        <begin position="123"/>
        <end position="144"/>
    </location>
</feature>
<dbReference type="GO" id="GO:0035673">
    <property type="term" value="F:oligopeptide transmembrane transporter activity"/>
    <property type="evidence" value="ECO:0007669"/>
    <property type="project" value="InterPro"/>
</dbReference>
<protein>
    <recommendedName>
        <fullName evidence="13">Oligopeptide transporter 7</fullName>
    </recommendedName>
</protein>
<keyword evidence="12" id="KW-1185">Reference proteome</keyword>
<dbReference type="PANTHER" id="PTHR22601">
    <property type="entry name" value="ISP4 LIKE PROTEIN"/>
    <property type="match status" value="1"/>
</dbReference>
<evidence type="ECO:0000256" key="6">
    <source>
        <dbReference type="ARBA" id="ARBA00022927"/>
    </source>
</evidence>
<feature type="transmembrane region" description="Helical" evidence="10">
    <location>
        <begin position="1285"/>
        <end position="1307"/>
    </location>
</feature>
<feature type="region of interest" description="Disordered" evidence="9">
    <location>
        <begin position="566"/>
        <end position="590"/>
    </location>
</feature>
<dbReference type="EnsemblPlants" id="AUR62007038-RA">
    <property type="protein sequence ID" value="AUR62007038-RA:cds"/>
    <property type="gene ID" value="AUR62007038"/>
</dbReference>
<feature type="transmembrane region" description="Helical" evidence="10">
    <location>
        <begin position="1487"/>
        <end position="1504"/>
    </location>
</feature>
<feature type="transmembrane region" description="Helical" evidence="10">
    <location>
        <begin position="91"/>
        <end position="117"/>
    </location>
</feature>
<feature type="transmembrane region" description="Helical" evidence="10">
    <location>
        <begin position="1098"/>
        <end position="1119"/>
    </location>
</feature>
<feature type="transmembrane region" description="Helical" evidence="10">
    <location>
        <begin position="1053"/>
        <end position="1086"/>
    </location>
</feature>
<dbReference type="InterPro" id="IPR004813">
    <property type="entry name" value="OPT"/>
</dbReference>
<keyword evidence="4 10" id="KW-0812">Transmembrane</keyword>
<keyword evidence="5" id="KW-0571">Peptide transport</keyword>
<feature type="transmembrane region" description="Helical" evidence="10">
    <location>
        <begin position="748"/>
        <end position="766"/>
    </location>
</feature>
<comment type="subcellular location">
    <subcellularLocation>
        <location evidence="1">Membrane</location>
        <topology evidence="1">Multi-pass membrane protein</topology>
    </subcellularLocation>
</comment>
<feature type="region of interest" description="Disordered" evidence="9">
    <location>
        <begin position="624"/>
        <end position="662"/>
    </location>
</feature>
<dbReference type="Proteomes" id="UP000596660">
    <property type="component" value="Unplaced"/>
</dbReference>
<feature type="transmembrane region" description="Helical" evidence="10">
    <location>
        <begin position="1256"/>
        <end position="1273"/>
    </location>
</feature>
<organism evidence="11 12">
    <name type="scientific">Chenopodium quinoa</name>
    <name type="common">Quinoa</name>
    <dbReference type="NCBI Taxonomy" id="63459"/>
    <lineage>
        <taxon>Eukaryota</taxon>
        <taxon>Viridiplantae</taxon>
        <taxon>Streptophyta</taxon>
        <taxon>Embryophyta</taxon>
        <taxon>Tracheophyta</taxon>
        <taxon>Spermatophyta</taxon>
        <taxon>Magnoliopsida</taxon>
        <taxon>eudicotyledons</taxon>
        <taxon>Gunneridae</taxon>
        <taxon>Pentapetalae</taxon>
        <taxon>Caryophyllales</taxon>
        <taxon>Chenopodiaceae</taxon>
        <taxon>Chenopodioideae</taxon>
        <taxon>Atripliceae</taxon>
        <taxon>Chenopodium</taxon>
    </lineage>
</organism>
<accession>A0A803L599</accession>
<feature type="transmembrane region" description="Helical" evidence="10">
    <location>
        <begin position="387"/>
        <end position="404"/>
    </location>
</feature>
<feature type="transmembrane region" description="Helical" evidence="10">
    <location>
        <begin position="778"/>
        <end position="797"/>
    </location>
</feature>
<dbReference type="NCBIfam" id="TIGR00727">
    <property type="entry name" value="ISP4_OPT"/>
    <property type="match status" value="2"/>
</dbReference>
<evidence type="ECO:0008006" key="13">
    <source>
        <dbReference type="Google" id="ProtNLM"/>
    </source>
</evidence>
<feature type="transmembrane region" description="Helical" evidence="10">
    <location>
        <begin position="185"/>
        <end position="203"/>
    </location>
</feature>
<keyword evidence="7 10" id="KW-1133">Transmembrane helix</keyword>
<feature type="transmembrane region" description="Helical" evidence="10">
    <location>
        <begin position="959"/>
        <end position="984"/>
    </location>
</feature>
<keyword evidence="8 10" id="KW-0472">Membrane</keyword>
<keyword evidence="3" id="KW-0813">Transport</keyword>
<feature type="transmembrane region" description="Helical" evidence="10">
    <location>
        <begin position="257"/>
        <end position="279"/>
    </location>
</feature>
<feature type="compositionally biased region" description="Basic and acidic residues" evidence="9">
    <location>
        <begin position="845"/>
        <end position="861"/>
    </location>
</feature>
<name>A0A803L599_CHEQI</name>
<dbReference type="GO" id="GO:0016020">
    <property type="term" value="C:membrane"/>
    <property type="evidence" value="ECO:0007669"/>
    <property type="project" value="UniProtKB-SubCell"/>
</dbReference>
<keyword evidence="6" id="KW-0653">Protein transport</keyword>
<feature type="transmembrane region" description="Helical" evidence="10">
    <location>
        <begin position="884"/>
        <end position="904"/>
    </location>
</feature>
<evidence type="ECO:0000313" key="12">
    <source>
        <dbReference type="Proteomes" id="UP000596660"/>
    </source>
</evidence>
<feature type="transmembrane region" description="Helical" evidence="10">
    <location>
        <begin position="1516"/>
        <end position="1535"/>
    </location>
</feature>
<feature type="transmembrane region" description="Helical" evidence="10">
    <location>
        <begin position="1438"/>
        <end position="1456"/>
    </location>
</feature>
<reference evidence="11" key="1">
    <citation type="journal article" date="2017" name="Nature">
        <title>The genome of Chenopodium quinoa.</title>
        <authorList>
            <person name="Jarvis D.E."/>
            <person name="Ho Y.S."/>
            <person name="Lightfoot D.J."/>
            <person name="Schmoeckel S.M."/>
            <person name="Li B."/>
            <person name="Borm T.J.A."/>
            <person name="Ohyanagi H."/>
            <person name="Mineta K."/>
            <person name="Michell C.T."/>
            <person name="Saber N."/>
            <person name="Kharbatia N.M."/>
            <person name="Rupper R.R."/>
            <person name="Sharp A.R."/>
            <person name="Dally N."/>
            <person name="Boughton B.A."/>
            <person name="Woo Y.H."/>
            <person name="Gao G."/>
            <person name="Schijlen E.G.W.M."/>
            <person name="Guo X."/>
            <person name="Momin A.A."/>
            <person name="Negrao S."/>
            <person name="Al-Babili S."/>
            <person name="Gehring C."/>
            <person name="Roessner U."/>
            <person name="Jung C."/>
            <person name="Murphy K."/>
            <person name="Arold S.T."/>
            <person name="Gojobori T."/>
            <person name="van der Linden C.G."/>
            <person name="van Loo E.N."/>
            <person name="Jellen E.N."/>
            <person name="Maughan P.J."/>
            <person name="Tester M."/>
        </authorList>
    </citation>
    <scope>NUCLEOTIDE SEQUENCE [LARGE SCALE GENOMIC DNA]</scope>
    <source>
        <strain evidence="11">cv. PI 614886</strain>
    </source>
</reference>
<comment type="similarity">
    <text evidence="2">Belongs to the oligopeptide OPT transporter (TC 2.A.67.1) family.</text>
</comment>
<evidence type="ECO:0000256" key="2">
    <source>
        <dbReference type="ARBA" id="ARBA00005484"/>
    </source>
</evidence>
<feature type="transmembrane region" description="Helical" evidence="10">
    <location>
        <begin position="1125"/>
        <end position="1149"/>
    </location>
</feature>
<evidence type="ECO:0000313" key="11">
    <source>
        <dbReference type="EnsemblPlants" id="AUR62007038-RA:cds"/>
    </source>
</evidence>